<reference evidence="1 2" key="1">
    <citation type="journal article" date="2007" name="Proc. Natl. Acad. Sci. U.S.A.">
        <title>Characterization of a marine gammaproteobacterium capable of aerobic anoxygenic photosynthesis.</title>
        <authorList>
            <person name="Fuchs B.M."/>
            <person name="Spring S."/>
            <person name="Teeling H."/>
            <person name="Quast C."/>
            <person name="Wulf J."/>
            <person name="Schattenhofer M."/>
            <person name="Yan S."/>
            <person name="Ferriera S."/>
            <person name="Johnson J."/>
            <person name="Glockner F.O."/>
            <person name="Amann R."/>
        </authorList>
    </citation>
    <scope>NUCLEOTIDE SEQUENCE [LARGE SCALE GENOMIC DNA]</scope>
    <source>
        <strain evidence="1">KT71</strain>
    </source>
</reference>
<keyword evidence="2" id="KW-1185">Reference proteome</keyword>
<dbReference type="AlphaFoldDB" id="A4A9T5"/>
<comment type="caution">
    <text evidence="1">The sequence shown here is derived from an EMBL/GenBank/DDBJ whole genome shotgun (WGS) entry which is preliminary data.</text>
</comment>
<evidence type="ECO:0000313" key="2">
    <source>
        <dbReference type="Proteomes" id="UP000019205"/>
    </source>
</evidence>
<dbReference type="STRING" id="314285.KT71_07729"/>
<reference evidence="1 2" key="2">
    <citation type="journal article" date="2009" name="PLoS ONE">
        <title>The photosynthetic apparatus and its regulation in the aerobic gammaproteobacterium Congregibacter litoralis gen. nov., sp. nov.</title>
        <authorList>
            <person name="Spring S."/>
            <person name="Lunsdorf H."/>
            <person name="Fuchs B.M."/>
            <person name="Tindall B.J."/>
        </authorList>
    </citation>
    <scope>NUCLEOTIDE SEQUENCE [LARGE SCALE GENOMIC DNA]</scope>
    <source>
        <strain evidence="1">KT71</strain>
    </source>
</reference>
<dbReference type="EMBL" id="AAOA02000004">
    <property type="protein sequence ID" value="EAQ97252.1"/>
    <property type="molecule type" value="Genomic_DNA"/>
</dbReference>
<dbReference type="OrthoDB" id="5739811at2"/>
<sequence length="66" mass="7766">MKSRTQQLIENVLNDNSRPTDNSLRARAFRRAMSGATPRTMTPWEWEEWYAAHGEKIDLSIEKEDE</sequence>
<name>A4A9T5_9GAMM</name>
<dbReference type="Proteomes" id="UP000019205">
    <property type="component" value="Chromosome"/>
</dbReference>
<dbReference type="RefSeq" id="WP_008293970.1">
    <property type="nucleotide sequence ID" value="NZ_CM002299.1"/>
</dbReference>
<organism evidence="1 2">
    <name type="scientific">Congregibacter litoralis KT71</name>
    <dbReference type="NCBI Taxonomy" id="314285"/>
    <lineage>
        <taxon>Bacteria</taxon>
        <taxon>Pseudomonadati</taxon>
        <taxon>Pseudomonadota</taxon>
        <taxon>Gammaproteobacteria</taxon>
        <taxon>Cellvibrionales</taxon>
        <taxon>Halieaceae</taxon>
        <taxon>Congregibacter</taxon>
    </lineage>
</organism>
<protein>
    <submittedName>
        <fullName evidence="1">Uncharacterized protein</fullName>
    </submittedName>
</protein>
<proteinExistence type="predicted"/>
<dbReference type="HOGENOM" id="CLU_2823725_0_0_6"/>
<gene>
    <name evidence="1" type="ORF">KT71_07729</name>
</gene>
<accession>A4A9T5</accession>
<evidence type="ECO:0000313" key="1">
    <source>
        <dbReference type="EMBL" id="EAQ97252.1"/>
    </source>
</evidence>